<dbReference type="NCBIfam" id="TIGR00710">
    <property type="entry name" value="efflux_Bcr_CflA"/>
    <property type="match status" value="1"/>
</dbReference>
<dbReference type="GO" id="GO:1990961">
    <property type="term" value="P:xenobiotic detoxification by transmembrane export across the plasma membrane"/>
    <property type="evidence" value="ECO:0007669"/>
    <property type="project" value="InterPro"/>
</dbReference>
<dbReference type="PROSITE" id="PS50850">
    <property type="entry name" value="MFS"/>
    <property type="match status" value="1"/>
</dbReference>
<dbReference type="FunFam" id="1.20.1720.10:FF:000005">
    <property type="entry name" value="Bcr/CflA family efflux transporter"/>
    <property type="match status" value="1"/>
</dbReference>
<protein>
    <submittedName>
        <fullName evidence="10">DHA1 family bicyclomycin/chloramphenicol resistance-like MFS transporter</fullName>
    </submittedName>
</protein>
<dbReference type="InterPro" id="IPR020846">
    <property type="entry name" value="MFS_dom"/>
</dbReference>
<proteinExistence type="inferred from homology"/>
<feature type="transmembrane region" description="Helical" evidence="8">
    <location>
        <begin position="334"/>
        <end position="353"/>
    </location>
</feature>
<dbReference type="GO" id="GO:0005886">
    <property type="term" value="C:plasma membrane"/>
    <property type="evidence" value="ECO:0007669"/>
    <property type="project" value="UniProtKB-SubCell"/>
</dbReference>
<evidence type="ECO:0000313" key="10">
    <source>
        <dbReference type="EMBL" id="PRY39024.1"/>
    </source>
</evidence>
<dbReference type="InterPro" id="IPR011701">
    <property type="entry name" value="MFS"/>
</dbReference>
<feature type="transmembrane region" description="Helical" evidence="8">
    <location>
        <begin position="161"/>
        <end position="180"/>
    </location>
</feature>
<keyword evidence="5 8" id="KW-0812">Transmembrane</keyword>
<evidence type="ECO:0000256" key="1">
    <source>
        <dbReference type="ARBA" id="ARBA00004651"/>
    </source>
</evidence>
<dbReference type="GO" id="GO:0042910">
    <property type="term" value="F:xenobiotic transmembrane transporter activity"/>
    <property type="evidence" value="ECO:0007669"/>
    <property type="project" value="InterPro"/>
</dbReference>
<evidence type="ECO:0000256" key="3">
    <source>
        <dbReference type="ARBA" id="ARBA00022448"/>
    </source>
</evidence>
<evidence type="ECO:0000259" key="9">
    <source>
        <dbReference type="PROSITE" id="PS50850"/>
    </source>
</evidence>
<evidence type="ECO:0000256" key="4">
    <source>
        <dbReference type="ARBA" id="ARBA00022475"/>
    </source>
</evidence>
<accession>A0A2T0T055</accession>
<feature type="transmembrane region" description="Helical" evidence="8">
    <location>
        <begin position="275"/>
        <end position="295"/>
    </location>
</feature>
<dbReference type="PANTHER" id="PTHR23502:SF132">
    <property type="entry name" value="POLYAMINE TRANSPORTER 2-RELATED"/>
    <property type="match status" value="1"/>
</dbReference>
<keyword evidence="11" id="KW-1185">Reference proteome</keyword>
<dbReference type="Gene3D" id="1.20.1720.10">
    <property type="entry name" value="Multidrug resistance protein D"/>
    <property type="match status" value="1"/>
</dbReference>
<dbReference type="InterPro" id="IPR005829">
    <property type="entry name" value="Sugar_transporter_CS"/>
</dbReference>
<comment type="subcellular location">
    <subcellularLocation>
        <location evidence="1">Cell membrane</location>
        <topology evidence="1">Multi-pass membrane protein</topology>
    </subcellularLocation>
</comment>
<keyword evidence="4" id="KW-1003">Cell membrane</keyword>
<keyword evidence="3" id="KW-0813">Transport</keyword>
<comment type="caution">
    <text evidence="10">The sequence shown here is derived from an EMBL/GenBank/DDBJ whole genome shotgun (WGS) entry which is preliminary data.</text>
</comment>
<dbReference type="SUPFAM" id="SSF103473">
    <property type="entry name" value="MFS general substrate transporter"/>
    <property type="match status" value="1"/>
</dbReference>
<name>A0A2T0T055_9PSEU</name>
<feature type="domain" description="Major facilitator superfamily (MFS) profile" evidence="9">
    <location>
        <begin position="6"/>
        <end position="386"/>
    </location>
</feature>
<feature type="transmembrane region" description="Helical" evidence="8">
    <location>
        <begin position="301"/>
        <end position="322"/>
    </location>
</feature>
<dbReference type="PANTHER" id="PTHR23502">
    <property type="entry name" value="MAJOR FACILITATOR SUPERFAMILY"/>
    <property type="match status" value="1"/>
</dbReference>
<keyword evidence="6 8" id="KW-1133">Transmembrane helix</keyword>
<organism evidence="10 11">
    <name type="scientific">Umezawaea tangerina</name>
    <dbReference type="NCBI Taxonomy" id="84725"/>
    <lineage>
        <taxon>Bacteria</taxon>
        <taxon>Bacillati</taxon>
        <taxon>Actinomycetota</taxon>
        <taxon>Actinomycetes</taxon>
        <taxon>Pseudonocardiales</taxon>
        <taxon>Pseudonocardiaceae</taxon>
        <taxon>Umezawaea</taxon>
    </lineage>
</organism>
<reference evidence="10 11" key="1">
    <citation type="submission" date="2018-03" db="EMBL/GenBank/DDBJ databases">
        <title>Genomic Encyclopedia of Archaeal and Bacterial Type Strains, Phase II (KMG-II): from individual species to whole genera.</title>
        <authorList>
            <person name="Goeker M."/>
        </authorList>
    </citation>
    <scope>NUCLEOTIDE SEQUENCE [LARGE SCALE GENOMIC DNA]</scope>
    <source>
        <strain evidence="10 11">DSM 44720</strain>
    </source>
</reference>
<feature type="transmembrane region" description="Helical" evidence="8">
    <location>
        <begin position="246"/>
        <end position="263"/>
    </location>
</feature>
<gene>
    <name evidence="10" type="ORF">CLV43_108424</name>
</gene>
<evidence type="ECO:0000256" key="7">
    <source>
        <dbReference type="ARBA" id="ARBA00023136"/>
    </source>
</evidence>
<evidence type="ECO:0000256" key="8">
    <source>
        <dbReference type="SAM" id="Phobius"/>
    </source>
</evidence>
<dbReference type="OrthoDB" id="9814303at2"/>
<sequence length="397" mass="39705">MTGAAVLLVLSALVALGPLSTDAYVPGLPRLTEDLGTSASAAQLTVTTCLVGLAVGQLVAGPMSDALGRRRPLLFGLAVYTAAGFLCAVAPNVGVLVLCRGVQGVGGAFALVIAYACVRDRCSGKAAARYFSLLLLVTGLAPVLAPLAGAQILRFSDWRGVFTALAVLSAAVLVAAAVVLPESLAPQRRSSGGLRATGAVYLRLLGDRRLVGYALANAFVFAAVFAYIAGSPFVLQDVHGLSPQRYSVVFAVNAVGLVVAAQASGRLVRQVDPRVLLATGVVGSAVGGVAVLAVVVSGAGLWPLLAAFFVVVTSVGLVLPNAPALVLEDHGSHAGAAAALLGFAQFLFGGLAAPLVGHGAVAMAAVMAGLGVAALVVLVVSHTPQHERHLAAPGGPA</sequence>
<feature type="transmembrane region" description="Helical" evidence="8">
    <location>
        <begin position="210"/>
        <end position="234"/>
    </location>
</feature>
<dbReference type="RefSeq" id="WP_106190440.1">
    <property type="nucleotide sequence ID" value="NZ_PVTF01000008.1"/>
</dbReference>
<dbReference type="Pfam" id="PF07690">
    <property type="entry name" value="MFS_1"/>
    <property type="match status" value="1"/>
</dbReference>
<dbReference type="PROSITE" id="PS00216">
    <property type="entry name" value="SUGAR_TRANSPORT_1"/>
    <property type="match status" value="1"/>
</dbReference>
<keyword evidence="7 8" id="KW-0472">Membrane</keyword>
<evidence type="ECO:0000313" key="11">
    <source>
        <dbReference type="Proteomes" id="UP000239494"/>
    </source>
</evidence>
<dbReference type="CDD" id="cd17320">
    <property type="entry name" value="MFS_MdfA_MDR_like"/>
    <property type="match status" value="1"/>
</dbReference>
<feature type="transmembrane region" description="Helical" evidence="8">
    <location>
        <begin position="39"/>
        <end position="61"/>
    </location>
</feature>
<feature type="transmembrane region" description="Helical" evidence="8">
    <location>
        <begin position="73"/>
        <end position="95"/>
    </location>
</feature>
<dbReference type="InterPro" id="IPR004812">
    <property type="entry name" value="Efflux_drug-R_Bcr/CmlA"/>
</dbReference>
<feature type="transmembrane region" description="Helical" evidence="8">
    <location>
        <begin position="130"/>
        <end position="149"/>
    </location>
</feature>
<dbReference type="EMBL" id="PVTF01000008">
    <property type="protein sequence ID" value="PRY39024.1"/>
    <property type="molecule type" value="Genomic_DNA"/>
</dbReference>
<feature type="transmembrane region" description="Helical" evidence="8">
    <location>
        <begin position="101"/>
        <end position="118"/>
    </location>
</feature>
<comment type="similarity">
    <text evidence="2">Belongs to the major facilitator superfamily. Bcr/CmlA family.</text>
</comment>
<evidence type="ECO:0000256" key="2">
    <source>
        <dbReference type="ARBA" id="ARBA00006236"/>
    </source>
</evidence>
<evidence type="ECO:0000256" key="6">
    <source>
        <dbReference type="ARBA" id="ARBA00022989"/>
    </source>
</evidence>
<dbReference type="InterPro" id="IPR036259">
    <property type="entry name" value="MFS_trans_sf"/>
</dbReference>
<dbReference type="Proteomes" id="UP000239494">
    <property type="component" value="Unassembled WGS sequence"/>
</dbReference>
<evidence type="ECO:0000256" key="5">
    <source>
        <dbReference type="ARBA" id="ARBA00022692"/>
    </source>
</evidence>
<dbReference type="AlphaFoldDB" id="A0A2T0T055"/>
<feature type="transmembrane region" description="Helical" evidence="8">
    <location>
        <begin position="359"/>
        <end position="380"/>
    </location>
</feature>